<evidence type="ECO:0008006" key="3">
    <source>
        <dbReference type="Google" id="ProtNLM"/>
    </source>
</evidence>
<dbReference type="STRING" id="1882918.BCY86_04275"/>
<proteinExistence type="predicted"/>
<sequence length="300" mass="33005">MGSSSTSDPYSAWWTGTLFSVNGHTIPAGHVVVQPYLMASKKFAQPNRIFSIHPLFAAMAGITNGLDLQVIVHGSTTFAGNRSSTQLGDSALRLAFQLLEANNTNWHPDIMFFVKETFPTGNYDSLDPNLKWTDASGTGAYATTVSFNFQKIVLMPNQHPLRLRLNMNLQASSKAKARGASVYGTIAENAKGYAYPGENVLSIFGVEYHLTKRWVVALDLYHSYQASSRFRGNPGVRDDSRARTSELVTPYSHTFGFAPALEYNFNVHLGIIGGCDISIFGRDQYSLASLMPTIALTIYR</sequence>
<dbReference type="KEGG" id="pabo:BCY86_04275"/>
<dbReference type="EMBL" id="CP016908">
    <property type="protein sequence ID" value="APR99985.1"/>
    <property type="molecule type" value="Genomic_DNA"/>
</dbReference>
<accession>A0A1L6MX26</accession>
<evidence type="ECO:0000313" key="1">
    <source>
        <dbReference type="EMBL" id="APR99985.1"/>
    </source>
</evidence>
<name>A0A1L6MX26_9BACT</name>
<protein>
    <recommendedName>
        <fullName evidence="3">Transporter</fullName>
    </recommendedName>
</protein>
<reference evidence="1 2" key="1">
    <citation type="submission" date="2016-08" db="EMBL/GenBank/DDBJ databases">
        <title>Identification and validation of antigenic proteins from Pajaroellobacter abortibovis using de-novo genome sequence assembly and reverse vaccinology.</title>
        <authorList>
            <person name="Welly B.T."/>
            <person name="Miller M.R."/>
            <person name="Stott J.L."/>
            <person name="Blanchard M.T."/>
            <person name="Islas-Trejo A.D."/>
            <person name="O'Rourke S.M."/>
            <person name="Young A.E."/>
            <person name="Medrano J.F."/>
            <person name="Van Eenennaam A.L."/>
        </authorList>
    </citation>
    <scope>NUCLEOTIDE SEQUENCE [LARGE SCALE GENOMIC DNA]</scope>
    <source>
        <strain evidence="1 2">BTF92-0548A/99-0131</strain>
    </source>
</reference>
<gene>
    <name evidence="1" type="ORF">BCY86_04275</name>
</gene>
<dbReference type="Proteomes" id="UP000185544">
    <property type="component" value="Chromosome"/>
</dbReference>
<evidence type="ECO:0000313" key="2">
    <source>
        <dbReference type="Proteomes" id="UP000185544"/>
    </source>
</evidence>
<keyword evidence="2" id="KW-1185">Reference proteome</keyword>
<organism evidence="1 2">
    <name type="scientific">Pajaroellobacter abortibovis</name>
    <dbReference type="NCBI Taxonomy" id="1882918"/>
    <lineage>
        <taxon>Bacteria</taxon>
        <taxon>Pseudomonadati</taxon>
        <taxon>Myxococcota</taxon>
        <taxon>Polyangia</taxon>
        <taxon>Polyangiales</taxon>
        <taxon>Polyangiaceae</taxon>
    </lineage>
</organism>
<dbReference type="AlphaFoldDB" id="A0A1L6MX26"/>